<dbReference type="AlphaFoldDB" id="A0A1R1I2B8"/>
<evidence type="ECO:0008006" key="3">
    <source>
        <dbReference type="Google" id="ProtNLM"/>
    </source>
</evidence>
<comment type="caution">
    <text evidence="1">The sequence shown here is derived from an EMBL/GenBank/DDBJ whole genome shotgun (WGS) entry which is preliminary data.</text>
</comment>
<dbReference type="EMBL" id="MTHD01000004">
    <property type="protein sequence ID" value="OMG52906.1"/>
    <property type="molecule type" value="Genomic_DNA"/>
</dbReference>
<dbReference type="STRING" id="418702.BJN45_11665"/>
<name>A0A1R1I2B8_9RHOO</name>
<evidence type="ECO:0000313" key="2">
    <source>
        <dbReference type="Proteomes" id="UP000187526"/>
    </source>
</evidence>
<dbReference type="OrthoDB" id="9807346at2"/>
<gene>
    <name evidence="1" type="ORF">BJN45_11665</name>
</gene>
<sequence>MNKDQSNIPRCRQCRHYYITFDVNFPYGCRELGFKSAREPMRDVIESSGSVCLYFSPGKPGRRD</sequence>
<organism evidence="1 2">
    <name type="scientific">Azonexus hydrophilus</name>
    <dbReference type="NCBI Taxonomy" id="418702"/>
    <lineage>
        <taxon>Bacteria</taxon>
        <taxon>Pseudomonadati</taxon>
        <taxon>Pseudomonadota</taxon>
        <taxon>Betaproteobacteria</taxon>
        <taxon>Rhodocyclales</taxon>
        <taxon>Azonexaceae</taxon>
        <taxon>Azonexus</taxon>
    </lineage>
</organism>
<keyword evidence="2" id="KW-1185">Reference proteome</keyword>
<accession>A0A1R1I2B8</accession>
<dbReference type="Proteomes" id="UP000187526">
    <property type="component" value="Unassembled WGS sequence"/>
</dbReference>
<reference evidence="1 2" key="1">
    <citation type="submission" date="2016-10" db="EMBL/GenBank/DDBJ databases">
        <title>Alkaliphiles isolated from bioreactors.</title>
        <authorList>
            <person name="Salah Z."/>
            <person name="Rout S.P."/>
            <person name="Humphreys P.N."/>
        </authorList>
    </citation>
    <scope>NUCLEOTIDE SEQUENCE [LARGE SCALE GENOMIC DNA]</scope>
    <source>
        <strain evidence="1 2">ZS02</strain>
    </source>
</reference>
<evidence type="ECO:0000313" key="1">
    <source>
        <dbReference type="EMBL" id="OMG52906.1"/>
    </source>
</evidence>
<dbReference type="RefSeq" id="WP_076095433.1">
    <property type="nucleotide sequence ID" value="NZ_MTHD01000004.1"/>
</dbReference>
<protein>
    <recommendedName>
        <fullName evidence="3">Uracil-DNA glycosylase</fullName>
    </recommendedName>
</protein>
<proteinExistence type="predicted"/>